<feature type="signal peptide" evidence="1">
    <location>
        <begin position="1"/>
        <end position="28"/>
    </location>
</feature>
<reference evidence="3 4" key="1">
    <citation type="submission" date="2021-06" db="EMBL/GenBank/DDBJ databases">
        <authorList>
            <person name="Palmer J.M."/>
        </authorList>
    </citation>
    <scope>NUCLEOTIDE SEQUENCE [LARGE SCALE GENOMIC DNA]</scope>
    <source>
        <strain evidence="3 4">XC_2019</strain>
        <tissue evidence="3">Muscle</tissue>
    </source>
</reference>
<comment type="caution">
    <text evidence="3">The sequence shown here is derived from an EMBL/GenBank/DDBJ whole genome shotgun (WGS) entry which is preliminary data.</text>
</comment>
<evidence type="ECO:0000259" key="2">
    <source>
        <dbReference type="Pfam" id="PF23032"/>
    </source>
</evidence>
<feature type="domain" description="Elapor1-like galactose binding" evidence="2">
    <location>
        <begin position="106"/>
        <end position="250"/>
    </location>
</feature>
<evidence type="ECO:0000256" key="1">
    <source>
        <dbReference type="SAM" id="SignalP"/>
    </source>
</evidence>
<dbReference type="Gene3D" id="2.10.50.10">
    <property type="entry name" value="Tumor Necrosis Factor Receptor, subunit A, domain 2"/>
    <property type="match status" value="1"/>
</dbReference>
<accession>A0ABV0QSR8</accession>
<gene>
    <name evidence="3" type="ORF">XENOCAPTIV_012632</name>
</gene>
<organism evidence="3 4">
    <name type="scientific">Xenoophorus captivus</name>
    <dbReference type="NCBI Taxonomy" id="1517983"/>
    <lineage>
        <taxon>Eukaryota</taxon>
        <taxon>Metazoa</taxon>
        <taxon>Chordata</taxon>
        <taxon>Craniata</taxon>
        <taxon>Vertebrata</taxon>
        <taxon>Euteleostomi</taxon>
        <taxon>Actinopterygii</taxon>
        <taxon>Neopterygii</taxon>
        <taxon>Teleostei</taxon>
        <taxon>Neoteleostei</taxon>
        <taxon>Acanthomorphata</taxon>
        <taxon>Ovalentaria</taxon>
        <taxon>Atherinomorphae</taxon>
        <taxon>Cyprinodontiformes</taxon>
        <taxon>Goodeidae</taxon>
        <taxon>Xenoophorus</taxon>
    </lineage>
</organism>
<dbReference type="InterPro" id="IPR039181">
    <property type="entry name" value="Elapor1/2"/>
</dbReference>
<dbReference type="Proteomes" id="UP001434883">
    <property type="component" value="Unassembled WGS sequence"/>
</dbReference>
<evidence type="ECO:0000313" key="4">
    <source>
        <dbReference type="Proteomes" id="UP001434883"/>
    </source>
</evidence>
<dbReference type="Pfam" id="PF23032">
    <property type="entry name" value="GBD_ELAPOR1-like_3rd"/>
    <property type="match status" value="1"/>
</dbReference>
<name>A0ABV0QSR8_9TELE</name>
<feature type="non-terminal residue" evidence="3">
    <location>
        <position position="327"/>
    </location>
</feature>
<dbReference type="SMART" id="SM01411">
    <property type="entry name" value="Ephrin_rec_like"/>
    <property type="match status" value="2"/>
</dbReference>
<protein>
    <recommendedName>
        <fullName evidence="2">Elapor1-like galactose binding domain-containing protein</fullName>
    </recommendedName>
</protein>
<dbReference type="InterPro" id="IPR056609">
    <property type="entry name" value="Elapor1-like_3rd"/>
</dbReference>
<keyword evidence="1" id="KW-0732">Signal</keyword>
<sequence length="327" mass="36018">MMEQGLGHLRICTLCAVVLGLVFAYTSADLPMCKRSDYHFEYTECDVLGSRWRVAIPNKAETCTGLPDPVKGTQCTFSCSEGEFLDMQSQQCQKCAAGTFSLGTSIAFEEWDSLPMGFITHGVTTNEGNAFINCSNSIWTPKGEYVASNTDECTATLSYAVSLKKPGALSFEYFYPDSSIYFEFFVQNDQCQSTNSESRWMRISESSWSHYEVELSKGNNVLYWRTTTYALLGGAVKPVLLRNIQVSGVAYTSECFHCKPGTHSSKEGSAHCTPCPADTYSNKGATVCHECESDKYAVPGSGSCKPRPACTNSDYFYTHTPCDSEGK</sequence>
<dbReference type="EMBL" id="JAHRIN010019459">
    <property type="protein sequence ID" value="MEQ2198418.1"/>
    <property type="molecule type" value="Genomic_DNA"/>
</dbReference>
<proteinExistence type="predicted"/>
<feature type="chain" id="PRO_5045846251" description="Elapor1-like galactose binding domain-containing protein" evidence="1">
    <location>
        <begin position="29"/>
        <end position="327"/>
    </location>
</feature>
<evidence type="ECO:0000313" key="3">
    <source>
        <dbReference type="EMBL" id="MEQ2198418.1"/>
    </source>
</evidence>
<dbReference type="PANTHER" id="PTHR22727:SF13">
    <property type="entry name" value="ENDOSOME_LYSOSOME-ASSOCIATED APOPTOSIS AND AUTOPHAGY REGULATOR 1"/>
    <property type="match status" value="1"/>
</dbReference>
<keyword evidence="4" id="KW-1185">Reference proteome</keyword>
<dbReference type="PANTHER" id="PTHR22727">
    <property type="entry name" value="PROTEIN CBG13728"/>
    <property type="match status" value="1"/>
</dbReference>